<dbReference type="AlphaFoldDB" id="A0A7R9ECP8"/>
<evidence type="ECO:0000256" key="1">
    <source>
        <dbReference type="SAM" id="MobiDB-lite"/>
    </source>
</evidence>
<gene>
    <name evidence="2" type="ORF">TMSB3V08_LOCUS6931</name>
</gene>
<name>A0A7R9ECP8_9NEOP</name>
<sequence length="67" mass="7473">MLPPALEELGTTNDNNNAINNKNRHRRSLSGNNNVTCSRRYAEIGSWKISLVYLSPVEHTTLALHGL</sequence>
<organism evidence="2">
    <name type="scientific">Timema monikensis</name>
    <dbReference type="NCBI Taxonomy" id="170555"/>
    <lineage>
        <taxon>Eukaryota</taxon>
        <taxon>Metazoa</taxon>
        <taxon>Ecdysozoa</taxon>
        <taxon>Arthropoda</taxon>
        <taxon>Hexapoda</taxon>
        <taxon>Insecta</taxon>
        <taxon>Pterygota</taxon>
        <taxon>Neoptera</taxon>
        <taxon>Polyneoptera</taxon>
        <taxon>Phasmatodea</taxon>
        <taxon>Timematodea</taxon>
        <taxon>Timematoidea</taxon>
        <taxon>Timematidae</taxon>
        <taxon>Timema</taxon>
    </lineage>
</organism>
<reference evidence="2" key="1">
    <citation type="submission" date="2020-11" db="EMBL/GenBank/DDBJ databases">
        <authorList>
            <person name="Tran Van P."/>
        </authorList>
    </citation>
    <scope>NUCLEOTIDE SEQUENCE</scope>
</reference>
<protein>
    <submittedName>
        <fullName evidence="2">Uncharacterized protein</fullName>
    </submittedName>
</protein>
<dbReference type="EMBL" id="OB794374">
    <property type="protein sequence ID" value="CAD7430168.1"/>
    <property type="molecule type" value="Genomic_DNA"/>
</dbReference>
<proteinExistence type="predicted"/>
<evidence type="ECO:0000313" key="2">
    <source>
        <dbReference type="EMBL" id="CAD7430168.1"/>
    </source>
</evidence>
<feature type="region of interest" description="Disordered" evidence="1">
    <location>
        <begin position="1"/>
        <end position="33"/>
    </location>
</feature>
<accession>A0A7R9ECP8</accession>